<dbReference type="Proteomes" id="UP000004816">
    <property type="component" value="Unassembled WGS sequence"/>
</dbReference>
<keyword evidence="3" id="KW-1185">Reference proteome</keyword>
<dbReference type="EMBL" id="ACZI02000002">
    <property type="protein sequence ID" value="EFV13179.1"/>
    <property type="molecule type" value="Genomic_DNA"/>
</dbReference>
<comment type="caution">
    <text evidence="2">The sequence shown here is derived from an EMBL/GenBank/DDBJ whole genome shotgun (WGS) entry which is preliminary data.</text>
</comment>
<evidence type="ECO:0000313" key="2">
    <source>
        <dbReference type="EMBL" id="EFV13179.1"/>
    </source>
</evidence>
<feature type="transmembrane region" description="Helical" evidence="1">
    <location>
        <begin position="138"/>
        <end position="154"/>
    </location>
</feature>
<keyword evidence="1" id="KW-0812">Transmembrane</keyword>
<feature type="transmembrane region" description="Helical" evidence="1">
    <location>
        <begin position="106"/>
        <end position="126"/>
    </location>
</feature>
<evidence type="ECO:0000256" key="1">
    <source>
        <dbReference type="SAM" id="Phobius"/>
    </source>
</evidence>
<keyword evidence="1" id="KW-0472">Membrane</keyword>
<reference evidence="2 3" key="1">
    <citation type="journal article" date="2011" name="Stand. Genomic Sci.">
        <title>High quality draft genome sequence of Segniliparus rugosus CDC 945(T)= (ATCC BAA-974(T)).</title>
        <authorList>
            <person name="Earl A.M."/>
            <person name="Desjardins C.A."/>
            <person name="Fitzgerald M.G."/>
            <person name="Arachchi H.M."/>
            <person name="Zeng Q."/>
            <person name="Mehta T."/>
            <person name="Griggs A."/>
            <person name="Birren B.W."/>
            <person name="Toney N.C."/>
            <person name="Carr J."/>
            <person name="Posey J."/>
            <person name="Butler W.R."/>
        </authorList>
    </citation>
    <scope>NUCLEOTIDE SEQUENCE [LARGE SCALE GENOMIC DNA]</scope>
    <source>
        <strain evidence="3">ATCC BAA-974 / DSM 45345 / CCUG 50838 / CIP 108380 / JCM 13579 / CDC 945</strain>
    </source>
</reference>
<dbReference type="STRING" id="679197.HMPREF9336_01968"/>
<evidence type="ECO:0000313" key="3">
    <source>
        <dbReference type="Proteomes" id="UP000004816"/>
    </source>
</evidence>
<dbReference type="RefSeq" id="WP_007469904.1">
    <property type="nucleotide sequence ID" value="NZ_KI391953.1"/>
</dbReference>
<organism evidence="2 3">
    <name type="scientific">Segniliparus rugosus (strain ATCC BAA-974 / DSM 45345 / CCUG 50838 / CIP 108380 / JCM 13579 / CDC 945)</name>
    <dbReference type="NCBI Taxonomy" id="679197"/>
    <lineage>
        <taxon>Bacteria</taxon>
        <taxon>Bacillati</taxon>
        <taxon>Actinomycetota</taxon>
        <taxon>Actinomycetes</taxon>
        <taxon>Mycobacteriales</taxon>
        <taxon>Segniliparaceae</taxon>
        <taxon>Segniliparus</taxon>
    </lineage>
</organism>
<dbReference type="AlphaFoldDB" id="E5XR46"/>
<proteinExistence type="predicted"/>
<gene>
    <name evidence="2" type="ORF">HMPREF9336_01968</name>
</gene>
<dbReference type="HOGENOM" id="CLU_1554213_0_0_11"/>
<sequence>MIRLNFLFALLSFALALAGPDGYALWGWWGLAAYLVGAALSVVPFVLGLIARIRVVERYDKLEPQFARAAEALSIASVFIPFLRAVNAVLAGFAIGAWLISRRRLLQGAVFVVQALLALGGPLVWLAAEHRPLASTNWLVAAIPLAVMTIGFFARNGGFAPRPRAKRPRLPR</sequence>
<feature type="transmembrane region" description="Helical" evidence="1">
    <location>
        <begin position="28"/>
        <end position="51"/>
    </location>
</feature>
<accession>E5XR46</accession>
<protein>
    <submittedName>
        <fullName evidence="2">Uncharacterized protein</fullName>
    </submittedName>
</protein>
<keyword evidence="1" id="KW-1133">Transmembrane helix</keyword>
<name>E5XR46_SEGRC</name>